<evidence type="ECO:0000313" key="5">
    <source>
        <dbReference type="Proteomes" id="UP000305675"/>
    </source>
</evidence>
<keyword evidence="1" id="KW-0472">Membrane</keyword>
<evidence type="ECO:0000313" key="4">
    <source>
        <dbReference type="EMBL" id="TKB57428.1"/>
    </source>
</evidence>
<gene>
    <name evidence="4" type="ORF">FCL42_03905</name>
</gene>
<protein>
    <submittedName>
        <fullName evidence="4">OmpA family protein</fullName>
    </submittedName>
</protein>
<dbReference type="InterPro" id="IPR036737">
    <property type="entry name" value="OmpA-like_sf"/>
</dbReference>
<dbReference type="RefSeq" id="WP_136862074.1">
    <property type="nucleotide sequence ID" value="NZ_SWCJ01000002.1"/>
</dbReference>
<dbReference type="Proteomes" id="UP000305675">
    <property type="component" value="Unassembled WGS sequence"/>
</dbReference>
<dbReference type="InterPro" id="IPR050330">
    <property type="entry name" value="Bact_OuterMem_StrucFunc"/>
</dbReference>
<dbReference type="GO" id="GO:0016020">
    <property type="term" value="C:membrane"/>
    <property type="evidence" value="ECO:0007669"/>
    <property type="project" value="UniProtKB-UniRule"/>
</dbReference>
<accession>A0A4U1BTZ5</accession>
<dbReference type="InterPro" id="IPR001969">
    <property type="entry name" value="Aspartic_peptidase_AS"/>
</dbReference>
<dbReference type="PANTHER" id="PTHR30329:SF21">
    <property type="entry name" value="LIPOPROTEIN YIAD-RELATED"/>
    <property type="match status" value="1"/>
</dbReference>
<feature type="domain" description="OmpA-like" evidence="3">
    <location>
        <begin position="70"/>
        <end position="185"/>
    </location>
</feature>
<dbReference type="PROSITE" id="PS51123">
    <property type="entry name" value="OMPA_2"/>
    <property type="match status" value="1"/>
</dbReference>
<keyword evidence="5" id="KW-1185">Reference proteome</keyword>
<dbReference type="GO" id="GO:0004190">
    <property type="term" value="F:aspartic-type endopeptidase activity"/>
    <property type="evidence" value="ECO:0007669"/>
    <property type="project" value="InterPro"/>
</dbReference>
<dbReference type="Pfam" id="PF00691">
    <property type="entry name" value="OmpA"/>
    <property type="match status" value="1"/>
</dbReference>
<dbReference type="AlphaFoldDB" id="A0A4U1BTZ5"/>
<reference evidence="4 5" key="1">
    <citation type="submission" date="2019-04" db="EMBL/GenBank/DDBJ databases">
        <authorList>
            <person name="Hwang J.C."/>
        </authorList>
    </citation>
    <scope>NUCLEOTIDE SEQUENCE [LARGE SCALE GENOMIC DNA]</scope>
    <source>
        <strain evidence="4 5">IMCC35002</strain>
    </source>
</reference>
<dbReference type="PROSITE" id="PS00141">
    <property type="entry name" value="ASP_PROTEASE"/>
    <property type="match status" value="1"/>
</dbReference>
<organism evidence="4 5">
    <name type="scientific">Ferrimonas aestuarii</name>
    <dbReference type="NCBI Taxonomy" id="2569539"/>
    <lineage>
        <taxon>Bacteria</taxon>
        <taxon>Pseudomonadati</taxon>
        <taxon>Pseudomonadota</taxon>
        <taxon>Gammaproteobacteria</taxon>
        <taxon>Alteromonadales</taxon>
        <taxon>Ferrimonadaceae</taxon>
        <taxon>Ferrimonas</taxon>
    </lineage>
</organism>
<dbReference type="PROSITE" id="PS51257">
    <property type="entry name" value="PROKAR_LIPOPROTEIN"/>
    <property type="match status" value="1"/>
</dbReference>
<name>A0A4U1BTZ5_9GAMM</name>
<dbReference type="PANTHER" id="PTHR30329">
    <property type="entry name" value="STATOR ELEMENT OF FLAGELLAR MOTOR COMPLEX"/>
    <property type="match status" value="1"/>
</dbReference>
<dbReference type="CDD" id="cd07185">
    <property type="entry name" value="OmpA_C-like"/>
    <property type="match status" value="1"/>
</dbReference>
<feature type="signal peptide" evidence="2">
    <location>
        <begin position="1"/>
        <end position="25"/>
    </location>
</feature>
<dbReference type="GO" id="GO:0006508">
    <property type="term" value="P:proteolysis"/>
    <property type="evidence" value="ECO:0007669"/>
    <property type="project" value="InterPro"/>
</dbReference>
<dbReference type="EMBL" id="SWCJ01000002">
    <property type="protein sequence ID" value="TKB57428.1"/>
    <property type="molecule type" value="Genomic_DNA"/>
</dbReference>
<dbReference type="OrthoDB" id="9805832at2"/>
<sequence>MMTKWIRQIAPLATAVLICSCSSYDADHYPLAVQRADLADLDLDGVINHRDGCDATTSGALVNNRGCATEFDRTVITPSVVFFDNDDDVIRSDQLPAIEDAADRLMNGATATLVGHTSALASAQYNLALSKRRVENVKKALVDTGVQNSSLSSDYVGESQLKFTGDDDVSHAKNRRVEIQFTQHQNQPLMRWTIYSVENP</sequence>
<evidence type="ECO:0000259" key="3">
    <source>
        <dbReference type="PROSITE" id="PS51123"/>
    </source>
</evidence>
<dbReference type="Gene3D" id="3.30.1330.60">
    <property type="entry name" value="OmpA-like domain"/>
    <property type="match status" value="1"/>
</dbReference>
<dbReference type="SUPFAM" id="SSF103088">
    <property type="entry name" value="OmpA-like"/>
    <property type="match status" value="1"/>
</dbReference>
<feature type="chain" id="PRO_5020348142" evidence="2">
    <location>
        <begin position="26"/>
        <end position="200"/>
    </location>
</feature>
<keyword evidence="2" id="KW-0732">Signal</keyword>
<dbReference type="InterPro" id="IPR006665">
    <property type="entry name" value="OmpA-like"/>
</dbReference>
<evidence type="ECO:0000256" key="2">
    <source>
        <dbReference type="SAM" id="SignalP"/>
    </source>
</evidence>
<proteinExistence type="predicted"/>
<evidence type="ECO:0000256" key="1">
    <source>
        <dbReference type="PROSITE-ProRule" id="PRU00473"/>
    </source>
</evidence>
<comment type="caution">
    <text evidence="4">The sequence shown here is derived from an EMBL/GenBank/DDBJ whole genome shotgun (WGS) entry which is preliminary data.</text>
</comment>